<name>A0A6J0BQQ1_NEOLC</name>
<protein>
    <recommendedName>
        <fullName evidence="8">Protein-L-isoaspartate O-methyltransferase</fullName>
        <ecNumber evidence="8">2.1.1.77</ecNumber>
    </recommendedName>
</protein>
<keyword evidence="5 8" id="KW-0808">Transferase</keyword>
<evidence type="ECO:0000256" key="6">
    <source>
        <dbReference type="ARBA" id="ARBA00022691"/>
    </source>
</evidence>
<dbReference type="OrthoDB" id="73890at2759"/>
<dbReference type="GO" id="GO:0005737">
    <property type="term" value="C:cytoplasm"/>
    <property type="evidence" value="ECO:0007669"/>
    <property type="project" value="UniProtKB-SubCell"/>
</dbReference>
<gene>
    <name evidence="10" type="primary">LOC107222128</name>
</gene>
<dbReference type="GO" id="GO:0004719">
    <property type="term" value="F:protein-L-isoaspartate (D-aspartate) O-methyltransferase activity"/>
    <property type="evidence" value="ECO:0007669"/>
    <property type="project" value="UniProtKB-UniRule"/>
</dbReference>
<keyword evidence="6 8" id="KW-0949">S-adenosyl-L-methionine</keyword>
<comment type="catalytic activity">
    <reaction evidence="7">
        <text>[protein]-L-isoaspartate + S-adenosyl-L-methionine = [protein]-L-isoaspartate alpha-methyl ester + S-adenosyl-L-homocysteine</text>
        <dbReference type="Rhea" id="RHEA:12705"/>
        <dbReference type="Rhea" id="RHEA-COMP:12143"/>
        <dbReference type="Rhea" id="RHEA-COMP:12144"/>
        <dbReference type="ChEBI" id="CHEBI:57856"/>
        <dbReference type="ChEBI" id="CHEBI:59789"/>
        <dbReference type="ChEBI" id="CHEBI:90596"/>
        <dbReference type="ChEBI" id="CHEBI:90598"/>
        <dbReference type="EC" id="2.1.1.77"/>
    </reaction>
    <physiologicalReaction direction="left-to-right" evidence="7">
        <dbReference type="Rhea" id="RHEA:12706"/>
    </physiologicalReaction>
</comment>
<dbReference type="FunFam" id="3.40.50.150:FF:000027">
    <property type="entry name" value="Protein-L-isoaspartate O-methyltransferase"/>
    <property type="match status" value="1"/>
</dbReference>
<keyword evidence="9" id="KW-1185">Reference proteome</keyword>
<sequence length="230" mass="24949">MSWLSRFHGKNNHELVQYLKDSKIIKAERVVKAMQSVDRGNYTSIGQAYIDAPQGIGYGVTISAPHMHGYALQLLEDKLQEGGKALDVGSGSGYLTACFAMMLGPEGVAIGIEHIPELKEAAVKNITRDNPELLSSGRVKLVVGDGRLGWPEGGPYDAIHVGAAAKETPQALIDQLAPGGRLLVPVGAENSDQTLVQFDKSDDGKIRRKSLMGVVYVPLTDKERQKRSWK</sequence>
<proteinExistence type="inferred from homology"/>
<dbReference type="PANTHER" id="PTHR11579:SF0">
    <property type="entry name" value="PROTEIN-L-ISOASPARTATE(D-ASPARTATE) O-METHYLTRANSFERASE"/>
    <property type="match status" value="1"/>
</dbReference>
<dbReference type="CTD" id="30751"/>
<comment type="similarity">
    <text evidence="2 8">Belongs to the methyltransferase superfamily. L-isoaspartyl/D-aspartyl protein methyltransferase family.</text>
</comment>
<evidence type="ECO:0000256" key="2">
    <source>
        <dbReference type="ARBA" id="ARBA00005369"/>
    </source>
</evidence>
<evidence type="ECO:0000256" key="5">
    <source>
        <dbReference type="ARBA" id="ARBA00022679"/>
    </source>
</evidence>
<dbReference type="Proteomes" id="UP000829291">
    <property type="component" value="Chromosome 3"/>
</dbReference>
<dbReference type="Pfam" id="PF01135">
    <property type="entry name" value="PCMT"/>
    <property type="match status" value="1"/>
</dbReference>
<dbReference type="NCBIfam" id="TIGR00080">
    <property type="entry name" value="pimt"/>
    <property type="match status" value="1"/>
</dbReference>
<organism evidence="10">
    <name type="scientific">Neodiprion lecontei</name>
    <name type="common">Redheaded pine sawfly</name>
    <dbReference type="NCBI Taxonomy" id="441921"/>
    <lineage>
        <taxon>Eukaryota</taxon>
        <taxon>Metazoa</taxon>
        <taxon>Ecdysozoa</taxon>
        <taxon>Arthropoda</taxon>
        <taxon>Hexapoda</taxon>
        <taxon>Insecta</taxon>
        <taxon>Pterygota</taxon>
        <taxon>Neoptera</taxon>
        <taxon>Endopterygota</taxon>
        <taxon>Hymenoptera</taxon>
        <taxon>Tenthredinoidea</taxon>
        <taxon>Diprionidae</taxon>
        <taxon>Diprioninae</taxon>
        <taxon>Neodiprion</taxon>
    </lineage>
</organism>
<dbReference type="InterPro" id="IPR029063">
    <property type="entry name" value="SAM-dependent_MTases_sf"/>
</dbReference>
<dbReference type="InterPro" id="IPR000682">
    <property type="entry name" value="PCMT"/>
</dbReference>
<dbReference type="RefSeq" id="XP_015516845.1">
    <property type="nucleotide sequence ID" value="XM_015661359.2"/>
</dbReference>
<dbReference type="SUPFAM" id="SSF53335">
    <property type="entry name" value="S-adenosyl-L-methionine-dependent methyltransferases"/>
    <property type="match status" value="1"/>
</dbReference>
<evidence type="ECO:0000256" key="1">
    <source>
        <dbReference type="ARBA" id="ARBA00004496"/>
    </source>
</evidence>
<accession>A0A6J0BQQ1</accession>
<reference evidence="10" key="1">
    <citation type="submission" date="2025-08" db="UniProtKB">
        <authorList>
            <consortium name="RefSeq"/>
        </authorList>
    </citation>
    <scope>IDENTIFICATION</scope>
    <source>
        <tissue evidence="10">Thorax and Abdomen</tissue>
    </source>
</reference>
<keyword evidence="3" id="KW-0963">Cytoplasm</keyword>
<dbReference type="CDD" id="cd02440">
    <property type="entry name" value="AdoMet_MTases"/>
    <property type="match status" value="1"/>
</dbReference>
<dbReference type="GeneID" id="107222128"/>
<dbReference type="FunCoup" id="A0A6J0BQQ1">
    <property type="interactions" value="881"/>
</dbReference>
<evidence type="ECO:0000256" key="4">
    <source>
        <dbReference type="ARBA" id="ARBA00022603"/>
    </source>
</evidence>
<dbReference type="EC" id="2.1.1.77" evidence="8"/>
<evidence type="ECO:0000313" key="9">
    <source>
        <dbReference type="Proteomes" id="UP000829291"/>
    </source>
</evidence>
<dbReference type="PROSITE" id="PS01279">
    <property type="entry name" value="PCMT"/>
    <property type="match status" value="1"/>
</dbReference>
<dbReference type="InParanoid" id="A0A6J0BQQ1"/>
<dbReference type="Gene3D" id="3.40.50.150">
    <property type="entry name" value="Vaccinia Virus protein VP39"/>
    <property type="match status" value="1"/>
</dbReference>
<keyword evidence="4 8" id="KW-0489">Methyltransferase</keyword>
<evidence type="ECO:0000313" key="10">
    <source>
        <dbReference type="RefSeq" id="XP_015516845.1"/>
    </source>
</evidence>
<dbReference type="GO" id="GO:0032259">
    <property type="term" value="P:methylation"/>
    <property type="evidence" value="ECO:0007669"/>
    <property type="project" value="UniProtKB-KW"/>
</dbReference>
<evidence type="ECO:0000256" key="3">
    <source>
        <dbReference type="ARBA" id="ARBA00022490"/>
    </source>
</evidence>
<comment type="subcellular location">
    <subcellularLocation>
        <location evidence="1">Cytoplasm</location>
    </subcellularLocation>
</comment>
<evidence type="ECO:0000256" key="7">
    <source>
        <dbReference type="ARBA" id="ARBA00035815"/>
    </source>
</evidence>
<dbReference type="PANTHER" id="PTHR11579">
    <property type="entry name" value="PROTEIN-L-ISOASPARTATE O-METHYLTRANSFERASE"/>
    <property type="match status" value="1"/>
</dbReference>
<dbReference type="AlphaFoldDB" id="A0A6J0BQQ1"/>
<evidence type="ECO:0000256" key="8">
    <source>
        <dbReference type="RuleBase" id="RU003802"/>
    </source>
</evidence>
<dbReference type="KEGG" id="nlo:107222128"/>